<proteinExistence type="predicted"/>
<dbReference type="InterPro" id="IPR005302">
    <property type="entry name" value="MoCF_Sase_C"/>
</dbReference>
<name>A0A1E4T6P5_9ASCO</name>
<dbReference type="GO" id="GO:0030151">
    <property type="term" value="F:molybdenum ion binding"/>
    <property type="evidence" value="ECO:0007669"/>
    <property type="project" value="InterPro"/>
</dbReference>
<keyword evidence="3" id="KW-1185">Reference proteome</keyword>
<protein>
    <recommendedName>
        <fullName evidence="1">MOSC domain-containing protein</fullName>
    </recommendedName>
</protein>
<dbReference type="Pfam" id="PF03476">
    <property type="entry name" value="MOSC_N"/>
    <property type="match status" value="1"/>
</dbReference>
<dbReference type="GO" id="GO:0003824">
    <property type="term" value="F:catalytic activity"/>
    <property type="evidence" value="ECO:0007669"/>
    <property type="project" value="InterPro"/>
</dbReference>
<dbReference type="STRING" id="983967.A0A1E4T6P5"/>
<feature type="domain" description="MOSC" evidence="1">
    <location>
        <begin position="130"/>
        <end position="305"/>
    </location>
</feature>
<sequence length="316" mass="36738">MVYPIKSLPGLSVKTWKVDEFGLECDRMYMLGHLDPETNKYRSVTLREYPHLSLIKISLHDDEFRVSYKDTTYICLPRIVTLSYLRQYSNLKDQDVELWGVGFKTLVLHQVNLDKFLDVLNLPKDIKLLYSISGKDVKTNSPDNLTTHENFHKTAEDQRFRITKFQEYFPILLMSDKDILQINRKIQESFPEKDDFPPTTAANYRPNILVSGVATPFDTDDWYHYQIHTNTGKYDWLVTSKCPRCSIPNIDPVTGLPDKLHRVSKTLAKHRRVDIGNSNFAFLGIHAVQLQVGYKISVGDRLNVLERRLNIYKPLT</sequence>
<dbReference type="InterPro" id="IPR005303">
    <property type="entry name" value="MOCOS_middle"/>
</dbReference>
<accession>A0A1E4T6P5</accession>
<dbReference type="EMBL" id="KV453848">
    <property type="protein sequence ID" value="ODV87430.1"/>
    <property type="molecule type" value="Genomic_DNA"/>
</dbReference>
<dbReference type="OrthoDB" id="17255at2759"/>
<dbReference type="GO" id="GO:0030170">
    <property type="term" value="F:pyridoxal phosphate binding"/>
    <property type="evidence" value="ECO:0007669"/>
    <property type="project" value="InterPro"/>
</dbReference>
<dbReference type="AlphaFoldDB" id="A0A1E4T6P5"/>
<dbReference type="Pfam" id="PF03473">
    <property type="entry name" value="MOSC"/>
    <property type="match status" value="1"/>
</dbReference>
<dbReference type="Proteomes" id="UP000094801">
    <property type="component" value="Unassembled WGS sequence"/>
</dbReference>
<gene>
    <name evidence="2" type="ORF">CANARDRAFT_5963</name>
</gene>
<evidence type="ECO:0000313" key="2">
    <source>
        <dbReference type="EMBL" id="ODV87430.1"/>
    </source>
</evidence>
<evidence type="ECO:0000313" key="3">
    <source>
        <dbReference type="Proteomes" id="UP000094801"/>
    </source>
</evidence>
<reference evidence="3" key="1">
    <citation type="submission" date="2016-04" db="EMBL/GenBank/DDBJ databases">
        <title>Comparative genomics of biotechnologically important yeasts.</title>
        <authorList>
            <consortium name="DOE Joint Genome Institute"/>
            <person name="Riley R."/>
            <person name="Haridas S."/>
            <person name="Wolfe K.H."/>
            <person name="Lopes M.R."/>
            <person name="Hittinger C.T."/>
            <person name="Goker M."/>
            <person name="Salamov A."/>
            <person name="Wisecaver J."/>
            <person name="Long T.M."/>
            <person name="Aerts A.L."/>
            <person name="Barry K."/>
            <person name="Choi C."/>
            <person name="Clum A."/>
            <person name="Coughlan A.Y."/>
            <person name="Deshpande S."/>
            <person name="Douglass A.P."/>
            <person name="Hanson S.J."/>
            <person name="Klenk H.-P."/>
            <person name="Labutti K."/>
            <person name="Lapidus A."/>
            <person name="Lindquist E."/>
            <person name="Lipzen A."/>
            <person name="Meier-Kolthoff J.P."/>
            <person name="Ohm R.A."/>
            <person name="Otillar R.P."/>
            <person name="Pangilinan J."/>
            <person name="Peng Y."/>
            <person name="Rokas A."/>
            <person name="Rosa C.A."/>
            <person name="Scheuner C."/>
            <person name="Sibirny A.A."/>
            <person name="Slot J.C."/>
            <person name="Stielow J.B."/>
            <person name="Sun H."/>
            <person name="Kurtzman C.P."/>
            <person name="Blackwell M."/>
            <person name="Grigoriev I.V."/>
            <person name="Jeffries T.W."/>
        </authorList>
    </citation>
    <scope>NUCLEOTIDE SEQUENCE [LARGE SCALE GENOMIC DNA]</scope>
    <source>
        <strain evidence="3">NRRL YB-2248</strain>
    </source>
</reference>
<dbReference type="SUPFAM" id="SSF141673">
    <property type="entry name" value="MOSC N-terminal domain-like"/>
    <property type="match status" value="1"/>
</dbReference>
<evidence type="ECO:0000259" key="1">
    <source>
        <dbReference type="PROSITE" id="PS51340"/>
    </source>
</evidence>
<dbReference type="PROSITE" id="PS51340">
    <property type="entry name" value="MOSC"/>
    <property type="match status" value="1"/>
</dbReference>
<organism evidence="2 3">
    <name type="scientific">[Candida] arabinofermentans NRRL YB-2248</name>
    <dbReference type="NCBI Taxonomy" id="983967"/>
    <lineage>
        <taxon>Eukaryota</taxon>
        <taxon>Fungi</taxon>
        <taxon>Dikarya</taxon>
        <taxon>Ascomycota</taxon>
        <taxon>Saccharomycotina</taxon>
        <taxon>Pichiomycetes</taxon>
        <taxon>Pichiales</taxon>
        <taxon>Pichiaceae</taxon>
        <taxon>Ogataea</taxon>
        <taxon>Ogataea/Candida clade</taxon>
    </lineage>
</organism>